<dbReference type="AlphaFoldDB" id="G2R6Y9"/>
<sequence>MPTFLPSFLPTFLPTFLAQPEAYLSSPAGSPPFWPSRKPTDLAQPYGTSLTCRPLYHGNCQPVGPGRDGPTRC</sequence>
<protein>
    <submittedName>
        <fullName evidence="1">Uncharacterized protein</fullName>
    </submittedName>
</protein>
<proteinExistence type="predicted"/>
<dbReference type="KEGG" id="ttt:THITE_2116660"/>
<gene>
    <name evidence="1" type="ORF">THITE_2116660</name>
</gene>
<dbReference type="HOGENOM" id="CLU_2706540_0_0_1"/>
<reference evidence="1 2" key="1">
    <citation type="journal article" date="2011" name="Nat. Biotechnol.">
        <title>Comparative genomic analysis of the thermophilic biomass-degrading fungi Myceliophthora thermophila and Thielavia terrestris.</title>
        <authorList>
            <person name="Berka R.M."/>
            <person name="Grigoriev I.V."/>
            <person name="Otillar R."/>
            <person name="Salamov A."/>
            <person name="Grimwood J."/>
            <person name="Reid I."/>
            <person name="Ishmael N."/>
            <person name="John T."/>
            <person name="Darmond C."/>
            <person name="Moisan M.-C."/>
            <person name="Henrissat B."/>
            <person name="Coutinho P.M."/>
            <person name="Lombard V."/>
            <person name="Natvig D.O."/>
            <person name="Lindquist E."/>
            <person name="Schmutz J."/>
            <person name="Lucas S."/>
            <person name="Harris P."/>
            <person name="Powlowski J."/>
            <person name="Bellemare A."/>
            <person name="Taylor D."/>
            <person name="Butler G."/>
            <person name="de Vries R.P."/>
            <person name="Allijn I.E."/>
            <person name="van den Brink J."/>
            <person name="Ushinsky S."/>
            <person name="Storms R."/>
            <person name="Powell A.J."/>
            <person name="Paulsen I.T."/>
            <person name="Elbourne L.D.H."/>
            <person name="Baker S.E."/>
            <person name="Magnuson J."/>
            <person name="LaBoissiere S."/>
            <person name="Clutterbuck A.J."/>
            <person name="Martinez D."/>
            <person name="Wogulis M."/>
            <person name="de Leon A.L."/>
            <person name="Rey M.W."/>
            <person name="Tsang A."/>
        </authorList>
    </citation>
    <scope>NUCLEOTIDE SEQUENCE [LARGE SCALE GENOMIC DNA]</scope>
    <source>
        <strain evidence="2">ATCC 38088 / NRRL 8126</strain>
    </source>
</reference>
<dbReference type="RefSeq" id="XP_003654053.1">
    <property type="nucleotide sequence ID" value="XM_003654005.1"/>
</dbReference>
<name>G2R6Y9_THETT</name>
<evidence type="ECO:0000313" key="2">
    <source>
        <dbReference type="Proteomes" id="UP000008181"/>
    </source>
</evidence>
<accession>G2R6Y9</accession>
<organism evidence="1 2">
    <name type="scientific">Thermothielavioides terrestris (strain ATCC 38088 / NRRL 8126)</name>
    <name type="common">Thielavia terrestris</name>
    <dbReference type="NCBI Taxonomy" id="578455"/>
    <lineage>
        <taxon>Eukaryota</taxon>
        <taxon>Fungi</taxon>
        <taxon>Dikarya</taxon>
        <taxon>Ascomycota</taxon>
        <taxon>Pezizomycotina</taxon>
        <taxon>Sordariomycetes</taxon>
        <taxon>Sordariomycetidae</taxon>
        <taxon>Sordariales</taxon>
        <taxon>Chaetomiaceae</taxon>
        <taxon>Thermothielavioides</taxon>
        <taxon>Thermothielavioides terrestris</taxon>
    </lineage>
</organism>
<dbReference type="GeneID" id="11516449"/>
<dbReference type="EMBL" id="CP003011">
    <property type="protein sequence ID" value="AEO67717.1"/>
    <property type="molecule type" value="Genomic_DNA"/>
</dbReference>
<dbReference type="Proteomes" id="UP000008181">
    <property type="component" value="Chromosome 3"/>
</dbReference>
<keyword evidence="2" id="KW-1185">Reference proteome</keyword>
<evidence type="ECO:0000313" key="1">
    <source>
        <dbReference type="EMBL" id="AEO67717.1"/>
    </source>
</evidence>